<dbReference type="AlphaFoldDB" id="A0A2G5T7K3"/>
<dbReference type="EMBL" id="PDUG01000005">
    <property type="protein sequence ID" value="PIC23208.1"/>
    <property type="molecule type" value="Genomic_DNA"/>
</dbReference>
<evidence type="ECO:0000313" key="3">
    <source>
        <dbReference type="Proteomes" id="UP000230233"/>
    </source>
</evidence>
<protein>
    <submittedName>
        <fullName evidence="2">Uncharacterized protein</fullName>
    </submittedName>
</protein>
<dbReference type="OrthoDB" id="5884197at2759"/>
<keyword evidence="3" id="KW-1185">Reference proteome</keyword>
<gene>
    <name evidence="2" type="primary">Cnig_chr_V.g16984</name>
    <name evidence="2" type="ORF">B9Z55_016984</name>
</gene>
<reference evidence="3" key="1">
    <citation type="submission" date="2017-10" db="EMBL/GenBank/DDBJ databases">
        <title>Rapid genome shrinkage in a self-fertile nematode reveals novel sperm competition proteins.</title>
        <authorList>
            <person name="Yin D."/>
            <person name="Schwarz E.M."/>
            <person name="Thomas C.G."/>
            <person name="Felde R.L."/>
            <person name="Korf I.F."/>
            <person name="Cutter A.D."/>
            <person name="Schartner C.M."/>
            <person name="Ralston E.J."/>
            <person name="Meyer B.J."/>
            <person name="Haag E.S."/>
        </authorList>
    </citation>
    <scope>NUCLEOTIDE SEQUENCE [LARGE SCALE GENOMIC DNA]</scope>
    <source>
        <strain evidence="3">JU1422</strain>
    </source>
</reference>
<sequence>MGNSGSNISSNLLSKAENEEHDGKTLLDELLEENQRLQAELSAIQQKAKPVASLKFDNNSPELGEELIVAQSGISDYDDVKEIPSLVAPQVNTFTFADRHKEITLEGVVRALTEILKEFVDNRGILGMRNHSKNINFTFKRITAAIKKVSSKLEWLYDEHIYREASESDAMKTAMLVFDIQNILHEMRDTDNEHFFELLFTLSRKTVELKNVPMYFSHRYFSHRRQEYTIEVEPMNPRYLCVPEGDLIKFQNTLDKFCNDVISHCKRRFPTLKLSESDGSLAFLLSHYLRIEWDVLSFQMRTAMRKLNKYDPVLEKSSFLQTTIPLVQNKSSVNKYSQEVSNIQDHIEGELSKNGEGDEKGLLVEIFSLRCLSEELLFIEYDKTSSYKPHSYLHRGFGSLDWVLEVLFQQELNRSYGIQDSEELIRQIKQVKRFIRY</sequence>
<keyword evidence="1" id="KW-0175">Coiled coil</keyword>
<proteinExistence type="predicted"/>
<dbReference type="Proteomes" id="UP000230233">
    <property type="component" value="Chromosome V"/>
</dbReference>
<comment type="caution">
    <text evidence="2">The sequence shown here is derived from an EMBL/GenBank/DDBJ whole genome shotgun (WGS) entry which is preliminary data.</text>
</comment>
<name>A0A2G5T7K3_9PELO</name>
<accession>A0A2G5T7K3</accession>
<evidence type="ECO:0000256" key="1">
    <source>
        <dbReference type="SAM" id="Coils"/>
    </source>
</evidence>
<feature type="coiled-coil region" evidence="1">
    <location>
        <begin position="13"/>
        <end position="47"/>
    </location>
</feature>
<organism evidence="2 3">
    <name type="scientific">Caenorhabditis nigoni</name>
    <dbReference type="NCBI Taxonomy" id="1611254"/>
    <lineage>
        <taxon>Eukaryota</taxon>
        <taxon>Metazoa</taxon>
        <taxon>Ecdysozoa</taxon>
        <taxon>Nematoda</taxon>
        <taxon>Chromadorea</taxon>
        <taxon>Rhabditida</taxon>
        <taxon>Rhabditina</taxon>
        <taxon>Rhabditomorpha</taxon>
        <taxon>Rhabditoidea</taxon>
        <taxon>Rhabditidae</taxon>
        <taxon>Peloderinae</taxon>
        <taxon>Caenorhabditis</taxon>
    </lineage>
</organism>
<evidence type="ECO:0000313" key="2">
    <source>
        <dbReference type="EMBL" id="PIC23208.1"/>
    </source>
</evidence>